<dbReference type="Proteomes" id="UP000294933">
    <property type="component" value="Unassembled WGS sequence"/>
</dbReference>
<evidence type="ECO:0000313" key="3">
    <source>
        <dbReference type="Proteomes" id="UP000294933"/>
    </source>
</evidence>
<feature type="region of interest" description="Disordered" evidence="1">
    <location>
        <begin position="542"/>
        <end position="632"/>
    </location>
</feature>
<feature type="compositionally biased region" description="Basic residues" evidence="1">
    <location>
        <begin position="44"/>
        <end position="54"/>
    </location>
</feature>
<sequence>MSAPSNSVHNPEDSQSENDIQLLESVEKPATKGNVGNASEKSKTGRHGRKRHTFTKPQLDWLNKQMPQFQTCTSGKDRTDWKQKTSAKALTLEIFGDIANVGDARATIENWFKNHKNVAAGASKKTFMTFKPRIRNPGASDMWYSENKEFVKQYAEDNDRVGIDKFSTVKAQLFSELPETEQKIWEARATALKDSNEAALEDGASGDAIYRNQLHADQDLCALLSSLIGDGENQLGSRTVFSLRMAFVDEDGEIQSKTISIGRTSAKDSFEEFEGGFGAEDERWMLRDDSDALIDKTGKLVLPAWDEDELTPKQAKELLSKYLIQLWQHTHRNEKSVPPLKWGDLAKPNSAVIKQQLPDGLVLSDPIEMKTKDLAAIYEYIFKMQTTPDAFAFKIGSGNASKSEVNASVSPHDQDAIPVGVPASETSTDKPVQPRPRPRRRASALPESSDSDSGTATNLFANKSMAKESTRSPAPSVTELAEDTHTPDRQPLSALCETTALNASTASTPTHPPIAPDQSNSVGPTVAATIIPASADALHIPPPLVSAHSDESKNAQSSTATIPLVAPGLTTRRGAKRKAELDAAENAKRLKSTVPAAEASSETPAVAPADAPAAKKRGRKPLKKAGKASAKA</sequence>
<feature type="compositionally biased region" description="Basic residues" evidence="1">
    <location>
        <begin position="614"/>
        <end position="626"/>
    </location>
</feature>
<feature type="region of interest" description="Disordered" evidence="1">
    <location>
        <begin position="402"/>
        <end position="490"/>
    </location>
</feature>
<dbReference type="EMBL" id="ML170306">
    <property type="protein sequence ID" value="TDL14813.1"/>
    <property type="molecule type" value="Genomic_DNA"/>
</dbReference>
<organism evidence="2 3">
    <name type="scientific">Rickenella mellea</name>
    <dbReference type="NCBI Taxonomy" id="50990"/>
    <lineage>
        <taxon>Eukaryota</taxon>
        <taxon>Fungi</taxon>
        <taxon>Dikarya</taxon>
        <taxon>Basidiomycota</taxon>
        <taxon>Agaricomycotina</taxon>
        <taxon>Agaricomycetes</taxon>
        <taxon>Hymenochaetales</taxon>
        <taxon>Rickenellaceae</taxon>
        <taxon>Rickenella</taxon>
    </lineage>
</organism>
<feature type="region of interest" description="Disordered" evidence="1">
    <location>
        <begin position="504"/>
        <end position="523"/>
    </location>
</feature>
<feature type="region of interest" description="Disordered" evidence="1">
    <location>
        <begin position="1"/>
        <end position="55"/>
    </location>
</feature>
<keyword evidence="3" id="KW-1185">Reference proteome</keyword>
<dbReference type="STRING" id="50990.A0A4Y7PH87"/>
<dbReference type="AlphaFoldDB" id="A0A4Y7PH87"/>
<protein>
    <submittedName>
        <fullName evidence="2">Uncharacterized protein</fullName>
    </submittedName>
</protein>
<reference evidence="2 3" key="1">
    <citation type="submission" date="2018-06" db="EMBL/GenBank/DDBJ databases">
        <title>A transcriptomic atlas of mushroom development highlights an independent origin of complex multicellularity.</title>
        <authorList>
            <consortium name="DOE Joint Genome Institute"/>
            <person name="Krizsan K."/>
            <person name="Almasi E."/>
            <person name="Merenyi Z."/>
            <person name="Sahu N."/>
            <person name="Viragh M."/>
            <person name="Koszo T."/>
            <person name="Mondo S."/>
            <person name="Kiss B."/>
            <person name="Balint B."/>
            <person name="Kues U."/>
            <person name="Barry K."/>
            <person name="Hegedus J.C."/>
            <person name="Henrissat B."/>
            <person name="Johnson J."/>
            <person name="Lipzen A."/>
            <person name="Ohm R."/>
            <person name="Nagy I."/>
            <person name="Pangilinan J."/>
            <person name="Yan J."/>
            <person name="Xiong Y."/>
            <person name="Grigoriev I.V."/>
            <person name="Hibbett D.S."/>
            <person name="Nagy L.G."/>
        </authorList>
    </citation>
    <scope>NUCLEOTIDE SEQUENCE [LARGE SCALE GENOMIC DNA]</scope>
    <source>
        <strain evidence="2 3">SZMC22713</strain>
    </source>
</reference>
<proteinExistence type="predicted"/>
<feature type="compositionally biased region" description="Basic and acidic residues" evidence="1">
    <location>
        <begin position="577"/>
        <end position="588"/>
    </location>
</feature>
<evidence type="ECO:0000313" key="2">
    <source>
        <dbReference type="EMBL" id="TDL14813.1"/>
    </source>
</evidence>
<evidence type="ECO:0000256" key="1">
    <source>
        <dbReference type="SAM" id="MobiDB-lite"/>
    </source>
</evidence>
<dbReference type="OrthoDB" id="3331758at2759"/>
<accession>A0A4Y7PH87</accession>
<name>A0A4Y7PH87_9AGAM</name>
<feature type="compositionally biased region" description="Polar residues" evidence="1">
    <location>
        <begin position="402"/>
        <end position="411"/>
    </location>
</feature>
<gene>
    <name evidence="2" type="ORF">BD410DRAFT_809435</name>
</gene>
<dbReference type="VEuPathDB" id="FungiDB:BD410DRAFT_809435"/>
<feature type="compositionally biased region" description="Polar residues" evidence="1">
    <location>
        <begin position="446"/>
        <end position="461"/>
    </location>
</feature>